<evidence type="ECO:0000313" key="3">
    <source>
        <dbReference type="EMBL" id="QTD51680.1"/>
    </source>
</evidence>
<evidence type="ECO:0000313" key="4">
    <source>
        <dbReference type="Proteomes" id="UP000663929"/>
    </source>
</evidence>
<dbReference type="SFLD" id="SFLDG01151">
    <property type="entry name" value="Main.2:_Nu-like"/>
    <property type="match status" value="1"/>
</dbReference>
<dbReference type="SFLD" id="SFLDS00019">
    <property type="entry name" value="Glutathione_Transferase_(cytos"/>
    <property type="match status" value="1"/>
</dbReference>
<dbReference type="SUPFAM" id="SSF52833">
    <property type="entry name" value="Thioredoxin-like"/>
    <property type="match status" value="1"/>
</dbReference>
<dbReference type="InterPro" id="IPR036249">
    <property type="entry name" value="Thioredoxin-like_sf"/>
</dbReference>
<proteinExistence type="predicted"/>
<feature type="domain" description="GST N-terminal" evidence="1">
    <location>
        <begin position="1"/>
        <end position="81"/>
    </location>
</feature>
<dbReference type="SFLD" id="SFLDG00358">
    <property type="entry name" value="Main_(cytGST)"/>
    <property type="match status" value="1"/>
</dbReference>
<dbReference type="PROSITE" id="PS50405">
    <property type="entry name" value="GST_CTER"/>
    <property type="match status" value="1"/>
</dbReference>
<dbReference type="SUPFAM" id="SSF47616">
    <property type="entry name" value="GST C-terminal domain-like"/>
    <property type="match status" value="1"/>
</dbReference>
<dbReference type="InterPro" id="IPR036282">
    <property type="entry name" value="Glutathione-S-Trfase_C_sf"/>
</dbReference>
<dbReference type="InterPro" id="IPR040079">
    <property type="entry name" value="Glutathione_S-Trfase"/>
</dbReference>
<dbReference type="PROSITE" id="PS50404">
    <property type="entry name" value="GST_NTER"/>
    <property type="match status" value="1"/>
</dbReference>
<dbReference type="Proteomes" id="UP000663929">
    <property type="component" value="Chromosome"/>
</dbReference>
<dbReference type="Gene3D" id="3.40.30.10">
    <property type="entry name" value="Glutaredoxin"/>
    <property type="match status" value="1"/>
</dbReference>
<dbReference type="PANTHER" id="PTHR44051">
    <property type="entry name" value="GLUTATHIONE S-TRANSFERASE-RELATED"/>
    <property type="match status" value="1"/>
</dbReference>
<dbReference type="AlphaFoldDB" id="A0A8A4TQ42"/>
<evidence type="ECO:0000259" key="1">
    <source>
        <dbReference type="PROSITE" id="PS50404"/>
    </source>
</evidence>
<dbReference type="CDD" id="cd03206">
    <property type="entry name" value="GST_C_7"/>
    <property type="match status" value="1"/>
</dbReference>
<keyword evidence="4" id="KW-1185">Reference proteome</keyword>
<evidence type="ECO:0000259" key="2">
    <source>
        <dbReference type="PROSITE" id="PS50405"/>
    </source>
</evidence>
<dbReference type="Pfam" id="PF00043">
    <property type="entry name" value="GST_C"/>
    <property type="match status" value="1"/>
</dbReference>
<reference evidence="3" key="1">
    <citation type="submission" date="2021-03" db="EMBL/GenBank/DDBJ databases">
        <title>Acanthopleuribacteraceae sp. M133.</title>
        <authorList>
            <person name="Wang G."/>
        </authorList>
    </citation>
    <scope>NUCLEOTIDE SEQUENCE</scope>
    <source>
        <strain evidence="3">M133</strain>
    </source>
</reference>
<dbReference type="RefSeq" id="WP_237381806.1">
    <property type="nucleotide sequence ID" value="NZ_CP071793.1"/>
</dbReference>
<dbReference type="InterPro" id="IPR004045">
    <property type="entry name" value="Glutathione_S-Trfase_N"/>
</dbReference>
<feature type="domain" description="GST C-terminal" evidence="2">
    <location>
        <begin position="86"/>
        <end position="201"/>
    </location>
</feature>
<protein>
    <submittedName>
        <fullName evidence="3">Glutathione S-transferase</fullName>
    </submittedName>
</protein>
<name>A0A8A4TQ42_SULCO</name>
<dbReference type="KEGG" id="scor:J3U87_04350"/>
<organism evidence="3 4">
    <name type="scientific">Sulfidibacter corallicola</name>
    <dbReference type="NCBI Taxonomy" id="2818388"/>
    <lineage>
        <taxon>Bacteria</taxon>
        <taxon>Pseudomonadati</taxon>
        <taxon>Acidobacteriota</taxon>
        <taxon>Holophagae</taxon>
        <taxon>Acanthopleuribacterales</taxon>
        <taxon>Acanthopleuribacteraceae</taxon>
        <taxon>Sulfidibacter</taxon>
    </lineage>
</organism>
<accession>A0A8A4TQ42</accession>
<dbReference type="Pfam" id="PF13409">
    <property type="entry name" value="GST_N_2"/>
    <property type="match status" value="1"/>
</dbReference>
<dbReference type="CDD" id="cd03056">
    <property type="entry name" value="GST_N_4"/>
    <property type="match status" value="1"/>
</dbReference>
<dbReference type="Gene3D" id="1.20.1050.10">
    <property type="match status" value="1"/>
</dbReference>
<sequence length="201" mass="23028">MYTLFDLELSGNCYSVRLFLAFLDLPYQRRTVDLMAGEHRLPEFLELNPKGEIPVLRDGDQVIYDSQAILIYLAEKEEAEDWYPRDPLTRAHIHEWLSTSANEIAHGPATARLVKHFGFPLDYDRARTQADKILPLIEAHLAERDWLVGNRPTIADVAIYPYVALSGDGEISLEPFGHIRAWLKRFGNLRNFIPMPGLARV</sequence>
<dbReference type="InterPro" id="IPR010987">
    <property type="entry name" value="Glutathione-S-Trfase_C-like"/>
</dbReference>
<dbReference type="InterPro" id="IPR004046">
    <property type="entry name" value="GST_C"/>
</dbReference>
<gene>
    <name evidence="3" type="ORF">J3U87_04350</name>
</gene>
<dbReference type="PANTHER" id="PTHR44051:SF2">
    <property type="entry name" value="HYPOTHETICAL GLUTATHIONE S-TRANSFERASE LIKE PROTEIN"/>
    <property type="match status" value="1"/>
</dbReference>
<dbReference type="EMBL" id="CP071793">
    <property type="protein sequence ID" value="QTD51680.1"/>
    <property type="molecule type" value="Genomic_DNA"/>
</dbReference>